<accession>A0ABN0P6K8</accession>
<name>A0ABN0P6K8_TRESO</name>
<gene>
    <name evidence="1" type="ORF">HMPREF0860_2620</name>
</gene>
<evidence type="ECO:0008006" key="3">
    <source>
        <dbReference type="Google" id="ProtNLM"/>
    </source>
</evidence>
<proteinExistence type="predicted"/>
<dbReference type="EMBL" id="AVQI01000041">
    <property type="protein sequence ID" value="ERK03226.1"/>
    <property type="molecule type" value="Genomic_DNA"/>
</dbReference>
<reference evidence="1 2" key="1">
    <citation type="submission" date="2013-08" db="EMBL/GenBank/DDBJ databases">
        <authorList>
            <person name="Durkin A.S."/>
            <person name="Haft D.R."/>
            <person name="McCorrison J."/>
            <person name="Torralba M."/>
            <person name="Gillis M."/>
            <person name="Haft D.H."/>
            <person name="Methe B."/>
            <person name="Sutton G."/>
            <person name="Nelson K.E."/>
        </authorList>
    </citation>
    <scope>NUCLEOTIDE SEQUENCE [LARGE SCALE GENOMIC DNA]</scope>
    <source>
        <strain evidence="1 2">ATCC 35536</strain>
    </source>
</reference>
<organism evidence="1 2">
    <name type="scientific">Treponema socranskii subsp. socranskii VPI DR56BR1116 = ATCC 35536</name>
    <dbReference type="NCBI Taxonomy" id="1125725"/>
    <lineage>
        <taxon>Bacteria</taxon>
        <taxon>Pseudomonadati</taxon>
        <taxon>Spirochaetota</taxon>
        <taxon>Spirochaetia</taxon>
        <taxon>Spirochaetales</taxon>
        <taxon>Treponemataceae</taxon>
        <taxon>Treponema</taxon>
    </lineage>
</organism>
<sequence>MIMQELSQNEIDERVAVLKRFKTLLVQQRDKFREYLLVLEKQQTSIEEENTDALIAHTELEQQVVSNIAGLQKVIVPMSEMYSAIRSSAPANETLALESIQKDLAHLQSQVLAQNEKNRSMLRIHIANIKTQMNRIKNPYHGNRSVYAQKQSVGSFVEVQA</sequence>
<evidence type="ECO:0000313" key="2">
    <source>
        <dbReference type="Proteomes" id="UP000016646"/>
    </source>
</evidence>
<protein>
    <recommendedName>
        <fullName evidence="3">FlgN protein</fullName>
    </recommendedName>
</protein>
<dbReference type="Proteomes" id="UP000016646">
    <property type="component" value="Unassembled WGS sequence"/>
</dbReference>
<keyword evidence="2" id="KW-1185">Reference proteome</keyword>
<evidence type="ECO:0000313" key="1">
    <source>
        <dbReference type="EMBL" id="ERK03226.1"/>
    </source>
</evidence>
<comment type="caution">
    <text evidence="1">The sequence shown here is derived from an EMBL/GenBank/DDBJ whole genome shotgun (WGS) entry which is preliminary data.</text>
</comment>